<feature type="compositionally biased region" description="Low complexity" evidence="2">
    <location>
        <begin position="157"/>
        <end position="172"/>
    </location>
</feature>
<organism evidence="4 5">
    <name type="scientific">Scyliorhinus torazame</name>
    <name type="common">Cloudy catshark</name>
    <name type="synonym">Catulus torazame</name>
    <dbReference type="NCBI Taxonomy" id="75743"/>
    <lineage>
        <taxon>Eukaryota</taxon>
        <taxon>Metazoa</taxon>
        <taxon>Chordata</taxon>
        <taxon>Craniata</taxon>
        <taxon>Vertebrata</taxon>
        <taxon>Chondrichthyes</taxon>
        <taxon>Elasmobranchii</taxon>
        <taxon>Galeomorphii</taxon>
        <taxon>Galeoidea</taxon>
        <taxon>Carcharhiniformes</taxon>
        <taxon>Scyliorhinidae</taxon>
        <taxon>Scyliorhinus</taxon>
    </lineage>
</organism>
<dbReference type="GO" id="GO:0005634">
    <property type="term" value="C:nucleus"/>
    <property type="evidence" value="ECO:0007669"/>
    <property type="project" value="TreeGrafter"/>
</dbReference>
<dbReference type="GO" id="GO:0016020">
    <property type="term" value="C:membrane"/>
    <property type="evidence" value="ECO:0007669"/>
    <property type="project" value="TreeGrafter"/>
</dbReference>
<dbReference type="InterPro" id="IPR039773">
    <property type="entry name" value="BAG_chaperone_regulator"/>
</dbReference>
<feature type="compositionally biased region" description="Polar residues" evidence="2">
    <location>
        <begin position="300"/>
        <end position="312"/>
    </location>
</feature>
<feature type="compositionally biased region" description="Low complexity" evidence="2">
    <location>
        <begin position="44"/>
        <end position="68"/>
    </location>
</feature>
<dbReference type="Pfam" id="PF02179">
    <property type="entry name" value="BAG"/>
    <property type="match status" value="1"/>
</dbReference>
<dbReference type="PANTHER" id="PTHR12329:SF10">
    <property type="entry name" value="BAG FAMILY MOLECULAR CHAPERONE REGULATOR 4"/>
    <property type="match status" value="1"/>
</dbReference>
<keyword evidence="5" id="KW-1185">Reference proteome</keyword>
<dbReference type="InterPro" id="IPR036533">
    <property type="entry name" value="BAG_dom_sf"/>
</dbReference>
<dbReference type="OrthoDB" id="333905at2759"/>
<keyword evidence="1" id="KW-0143">Chaperone</keyword>
<feature type="region of interest" description="Disordered" evidence="2">
    <location>
        <begin position="1"/>
        <end position="178"/>
    </location>
</feature>
<proteinExistence type="predicted"/>
<reference evidence="4 5" key="1">
    <citation type="journal article" date="2018" name="Nat. Ecol. Evol.">
        <title>Shark genomes provide insights into elasmobranch evolution and the origin of vertebrates.</title>
        <authorList>
            <person name="Hara Y"/>
            <person name="Yamaguchi K"/>
            <person name="Onimaru K"/>
            <person name="Kadota M"/>
            <person name="Koyanagi M"/>
            <person name="Keeley SD"/>
            <person name="Tatsumi K"/>
            <person name="Tanaka K"/>
            <person name="Motone F"/>
            <person name="Kageyama Y"/>
            <person name="Nozu R"/>
            <person name="Adachi N"/>
            <person name="Nishimura O"/>
            <person name="Nakagawa R"/>
            <person name="Tanegashima C"/>
            <person name="Kiyatake I"/>
            <person name="Matsumoto R"/>
            <person name="Murakumo K"/>
            <person name="Nishida K"/>
            <person name="Terakita A"/>
            <person name="Kuratani S"/>
            <person name="Sato K"/>
            <person name="Hyodo S Kuraku.S."/>
        </authorList>
    </citation>
    <scope>NUCLEOTIDE SEQUENCE [LARGE SCALE GENOMIC DNA]</scope>
</reference>
<dbReference type="PANTHER" id="PTHR12329">
    <property type="entry name" value="BCL2-ASSOCIATED ATHANOGENE"/>
    <property type="match status" value="1"/>
</dbReference>
<dbReference type="SMART" id="SM00264">
    <property type="entry name" value="BAG"/>
    <property type="match status" value="1"/>
</dbReference>
<name>A0A401Q7A2_SCYTO</name>
<protein>
    <recommendedName>
        <fullName evidence="3">BAG domain-containing protein</fullName>
    </recommendedName>
</protein>
<dbReference type="Gene3D" id="1.20.58.120">
    <property type="entry name" value="BAG domain"/>
    <property type="match status" value="1"/>
</dbReference>
<gene>
    <name evidence="4" type="ORF">scyTo_0022780</name>
</gene>
<sequence>QGLVNGVFPSGRASSPSRIPGSTWYSRGVSESILPEDIPGESIQQQSYPQHQQHPQNQQAYLQQPTQQAGLPRPPSNGHASSAQWAHSQTGPPSGLPTRAQTPAHTAYPAQGQQREVYEQQPQYPVTAPQYHFRNPDSAPQPSMYPPQHQPAPGPQTQPWSPSAPAPSLTAAGLQSHDLWAQTRAAGLTSPTEQFPHAMPPFGGGGVSGPPTPGWQRLSPSQSMYEQKDLQYPLNHQDLRPRLSNLSYLGSEQQAAGYTPAQTPDQLPTMPHGQRMEYSAPPTVYKTRTPPKGARDKSALPTNNGTEQQTEASAHPGHVKVEQVLSHVQQLEAEVNHFDGKRGDKTYRLLEELLTKQLLEVDSVETNGQEQIRQARKEAVHKIQGVLEKLESMAE</sequence>
<comment type="caution">
    <text evidence="4">The sequence shown here is derived from an EMBL/GenBank/DDBJ whole genome shotgun (WGS) entry which is preliminary data.</text>
</comment>
<dbReference type="InterPro" id="IPR003103">
    <property type="entry name" value="BAG_domain"/>
</dbReference>
<dbReference type="GO" id="GO:0050821">
    <property type="term" value="P:protein stabilization"/>
    <property type="evidence" value="ECO:0007669"/>
    <property type="project" value="TreeGrafter"/>
</dbReference>
<feature type="compositionally biased region" description="Pro residues" evidence="2">
    <location>
        <begin position="143"/>
        <end position="156"/>
    </location>
</feature>
<dbReference type="Proteomes" id="UP000288216">
    <property type="component" value="Unassembled WGS sequence"/>
</dbReference>
<feature type="non-terminal residue" evidence="4">
    <location>
        <position position="1"/>
    </location>
</feature>
<accession>A0A401Q7A2</accession>
<evidence type="ECO:0000313" key="5">
    <source>
        <dbReference type="Proteomes" id="UP000288216"/>
    </source>
</evidence>
<dbReference type="PROSITE" id="PS51035">
    <property type="entry name" value="BAG"/>
    <property type="match status" value="1"/>
</dbReference>
<dbReference type="STRING" id="75743.A0A401Q7A2"/>
<dbReference type="GO" id="GO:0051087">
    <property type="term" value="F:protein-folding chaperone binding"/>
    <property type="evidence" value="ECO:0007669"/>
    <property type="project" value="InterPro"/>
</dbReference>
<feature type="domain" description="BAG" evidence="3">
    <location>
        <begin position="317"/>
        <end position="394"/>
    </location>
</feature>
<feature type="region of interest" description="Disordered" evidence="2">
    <location>
        <begin position="281"/>
        <end position="316"/>
    </location>
</feature>
<feature type="compositionally biased region" description="Polar residues" evidence="2">
    <location>
        <begin position="78"/>
        <end position="92"/>
    </location>
</feature>
<dbReference type="AlphaFoldDB" id="A0A401Q7A2"/>
<dbReference type="GO" id="GO:0005829">
    <property type="term" value="C:cytosol"/>
    <property type="evidence" value="ECO:0007669"/>
    <property type="project" value="TreeGrafter"/>
</dbReference>
<evidence type="ECO:0000256" key="2">
    <source>
        <dbReference type="SAM" id="MobiDB-lite"/>
    </source>
</evidence>
<dbReference type="SUPFAM" id="SSF63491">
    <property type="entry name" value="BAG domain"/>
    <property type="match status" value="1"/>
</dbReference>
<dbReference type="EMBL" id="BFAA01023983">
    <property type="protein sequence ID" value="GCB81252.1"/>
    <property type="molecule type" value="Genomic_DNA"/>
</dbReference>
<evidence type="ECO:0000313" key="4">
    <source>
        <dbReference type="EMBL" id="GCB81252.1"/>
    </source>
</evidence>
<evidence type="ECO:0000259" key="3">
    <source>
        <dbReference type="PROSITE" id="PS51035"/>
    </source>
</evidence>
<evidence type="ECO:0000256" key="1">
    <source>
        <dbReference type="ARBA" id="ARBA00023186"/>
    </source>
</evidence>
<dbReference type="GO" id="GO:0000774">
    <property type="term" value="F:adenyl-nucleotide exchange factor activity"/>
    <property type="evidence" value="ECO:0007669"/>
    <property type="project" value="TreeGrafter"/>
</dbReference>
<feature type="region of interest" description="Disordered" evidence="2">
    <location>
        <begin position="191"/>
        <end position="222"/>
    </location>
</feature>